<evidence type="ECO:0000256" key="1">
    <source>
        <dbReference type="ARBA" id="ARBA00004496"/>
    </source>
</evidence>
<keyword evidence="9 13" id="KW-0030">Aminoacyl-tRNA synthetase</keyword>
<dbReference type="InterPro" id="IPR023458">
    <property type="entry name" value="Met-tRNA_ligase_1"/>
</dbReference>
<dbReference type="PANTHER" id="PTHR45765:SF1">
    <property type="entry name" value="METHIONINE--TRNA LIGASE, CYTOPLASMIC"/>
    <property type="match status" value="1"/>
</dbReference>
<feature type="domain" description="Methionyl/Leucyl tRNA synthetase" evidence="12">
    <location>
        <begin position="2"/>
        <end position="108"/>
    </location>
</feature>
<dbReference type="EMBL" id="GEMB01002131">
    <property type="protein sequence ID" value="JAS01049.1"/>
    <property type="molecule type" value="Transcribed_RNA"/>
</dbReference>
<keyword evidence="4" id="KW-0963">Cytoplasm</keyword>
<sequence>MDQLLCENCNRYLADRFVEGTCPGCKYEDARGDQCDGCGHLINAVELINPRCKICQNSPVIKQSLQLFLDLPKVQDRLKKWVRKNLVMVGSSIARVITKAWLKEGLETTLYYKRSEMGCISTS</sequence>
<dbReference type="GO" id="GO:0005524">
    <property type="term" value="F:ATP binding"/>
    <property type="evidence" value="ECO:0007669"/>
    <property type="project" value="UniProtKB-KW"/>
</dbReference>
<accession>A0A161MQT2</accession>
<evidence type="ECO:0000256" key="9">
    <source>
        <dbReference type="ARBA" id="ARBA00023146"/>
    </source>
</evidence>
<dbReference type="FunFam" id="2.20.28.20:FF:000001">
    <property type="entry name" value="Methionine--tRNA ligase"/>
    <property type="match status" value="1"/>
</dbReference>
<dbReference type="SUPFAM" id="SSF57770">
    <property type="entry name" value="Methionyl-tRNA synthetase (MetRS), Zn-domain"/>
    <property type="match status" value="1"/>
</dbReference>
<name>A0A161MQT2_TRIIF</name>
<protein>
    <recommendedName>
        <fullName evidence="3">Methionine--tRNA ligase, cytoplasmic</fullName>
        <ecNumber evidence="2">6.1.1.10</ecNumber>
    </recommendedName>
    <alternativeName>
        <fullName evidence="10">Methionyl-tRNA synthetase</fullName>
    </alternativeName>
</protein>
<dbReference type="GO" id="GO:0006431">
    <property type="term" value="P:methionyl-tRNA aminoacylation"/>
    <property type="evidence" value="ECO:0007669"/>
    <property type="project" value="TreeGrafter"/>
</dbReference>
<evidence type="ECO:0000256" key="10">
    <source>
        <dbReference type="ARBA" id="ARBA00030904"/>
    </source>
</evidence>
<evidence type="ECO:0000256" key="7">
    <source>
        <dbReference type="ARBA" id="ARBA00022840"/>
    </source>
</evidence>
<dbReference type="Pfam" id="PF09334">
    <property type="entry name" value="tRNA-synt_1g"/>
    <property type="match status" value="1"/>
</dbReference>
<evidence type="ECO:0000256" key="2">
    <source>
        <dbReference type="ARBA" id="ARBA00012838"/>
    </source>
</evidence>
<dbReference type="GO" id="GO:0005829">
    <property type="term" value="C:cytosol"/>
    <property type="evidence" value="ECO:0007669"/>
    <property type="project" value="TreeGrafter"/>
</dbReference>
<dbReference type="AlphaFoldDB" id="A0A161MQT2"/>
<keyword evidence="6" id="KW-0547">Nucleotide-binding</keyword>
<dbReference type="EC" id="6.1.1.10" evidence="2"/>
<dbReference type="InterPro" id="IPR015413">
    <property type="entry name" value="Methionyl/Leucyl_tRNA_Synth"/>
</dbReference>
<dbReference type="Gene3D" id="2.170.220.10">
    <property type="match status" value="1"/>
</dbReference>
<comment type="catalytic activity">
    <reaction evidence="11">
        <text>tRNA(Met) + L-methionine + ATP = L-methionyl-tRNA(Met) + AMP + diphosphate</text>
        <dbReference type="Rhea" id="RHEA:13481"/>
        <dbReference type="Rhea" id="RHEA-COMP:9667"/>
        <dbReference type="Rhea" id="RHEA-COMP:9698"/>
        <dbReference type="ChEBI" id="CHEBI:30616"/>
        <dbReference type="ChEBI" id="CHEBI:33019"/>
        <dbReference type="ChEBI" id="CHEBI:57844"/>
        <dbReference type="ChEBI" id="CHEBI:78442"/>
        <dbReference type="ChEBI" id="CHEBI:78530"/>
        <dbReference type="ChEBI" id="CHEBI:456215"/>
        <dbReference type="EC" id="6.1.1.10"/>
    </reaction>
</comment>
<dbReference type="GO" id="GO:0017101">
    <property type="term" value="C:aminoacyl-tRNA synthetase multienzyme complex"/>
    <property type="evidence" value="ECO:0007669"/>
    <property type="project" value="TreeGrafter"/>
</dbReference>
<dbReference type="PANTHER" id="PTHR45765">
    <property type="entry name" value="METHIONINE--TRNA LIGASE"/>
    <property type="match status" value="1"/>
</dbReference>
<evidence type="ECO:0000313" key="13">
    <source>
        <dbReference type="EMBL" id="JAS01049.1"/>
    </source>
</evidence>
<evidence type="ECO:0000256" key="6">
    <source>
        <dbReference type="ARBA" id="ARBA00022741"/>
    </source>
</evidence>
<keyword evidence="8" id="KW-0648">Protein biosynthesis</keyword>
<proteinExistence type="predicted"/>
<evidence type="ECO:0000259" key="12">
    <source>
        <dbReference type="Pfam" id="PF09334"/>
    </source>
</evidence>
<evidence type="ECO:0000256" key="5">
    <source>
        <dbReference type="ARBA" id="ARBA00022598"/>
    </source>
</evidence>
<keyword evidence="7" id="KW-0067">ATP-binding</keyword>
<reference evidence="13" key="1">
    <citation type="submission" date="2016-04" db="EMBL/GenBank/DDBJ databases">
        <authorList>
            <person name="Calderon-Fernandez G.M.Sr."/>
        </authorList>
    </citation>
    <scope>NUCLEOTIDE SEQUENCE</scope>
    <source>
        <strain evidence="13">Int1</strain>
        <tissue evidence="13">Integument</tissue>
    </source>
</reference>
<evidence type="ECO:0000256" key="8">
    <source>
        <dbReference type="ARBA" id="ARBA00022917"/>
    </source>
</evidence>
<dbReference type="SUPFAM" id="SSF52374">
    <property type="entry name" value="Nucleotidylyl transferase"/>
    <property type="match status" value="1"/>
</dbReference>
<dbReference type="InterPro" id="IPR029038">
    <property type="entry name" value="MetRS_Zn"/>
</dbReference>
<dbReference type="GO" id="GO:0004825">
    <property type="term" value="F:methionine-tRNA ligase activity"/>
    <property type="evidence" value="ECO:0007669"/>
    <property type="project" value="UniProtKB-EC"/>
</dbReference>
<comment type="subcellular location">
    <subcellularLocation>
        <location evidence="1">Cytoplasm</location>
    </subcellularLocation>
</comment>
<evidence type="ECO:0000256" key="4">
    <source>
        <dbReference type="ARBA" id="ARBA00022490"/>
    </source>
</evidence>
<organism evidence="13">
    <name type="scientific">Triatoma infestans</name>
    <name type="common">Assassin bug</name>
    <dbReference type="NCBI Taxonomy" id="30076"/>
    <lineage>
        <taxon>Eukaryota</taxon>
        <taxon>Metazoa</taxon>
        <taxon>Ecdysozoa</taxon>
        <taxon>Arthropoda</taxon>
        <taxon>Hexapoda</taxon>
        <taxon>Insecta</taxon>
        <taxon>Pterygota</taxon>
        <taxon>Neoptera</taxon>
        <taxon>Paraneoptera</taxon>
        <taxon>Hemiptera</taxon>
        <taxon>Heteroptera</taxon>
        <taxon>Panheteroptera</taxon>
        <taxon>Cimicomorpha</taxon>
        <taxon>Reduviidae</taxon>
        <taxon>Triatominae</taxon>
        <taxon>Triatoma</taxon>
    </lineage>
</organism>
<reference evidence="13" key="2">
    <citation type="journal article" date="2017" name="J. Med. Entomol.">
        <title>Transcriptome Analysis of the Triatoma infestans (Hemiptera: Reduviidae) Integument.</title>
        <authorList>
            <person name="Calderon-Fernandez G.M."/>
            <person name="Moriconi D.E."/>
            <person name="Dulbecco A.B."/>
            <person name="Juarez M.P."/>
        </authorList>
    </citation>
    <scope>NUCLEOTIDE SEQUENCE</scope>
    <source>
        <strain evidence="13">Int1</strain>
        <tissue evidence="13">Integument</tissue>
    </source>
</reference>
<keyword evidence="5 13" id="KW-0436">Ligase</keyword>
<evidence type="ECO:0000256" key="11">
    <source>
        <dbReference type="ARBA" id="ARBA00047364"/>
    </source>
</evidence>
<evidence type="ECO:0000256" key="3">
    <source>
        <dbReference type="ARBA" id="ARBA00018335"/>
    </source>
</evidence>